<dbReference type="Gene3D" id="3.40.50.1820">
    <property type="entry name" value="alpha/beta hydrolase"/>
    <property type="match status" value="1"/>
</dbReference>
<evidence type="ECO:0000313" key="3">
    <source>
        <dbReference type="Proteomes" id="UP000199092"/>
    </source>
</evidence>
<sequence length="277" mass="28649">MLESTARSADGGTILVSTVGSGPGVVVLHGGGIAARDYHRLAAALAERCTVHLYDRRGRPGSPPLDGTETVATDVADLAAVLEHTGARQVFGHSGGGFVALRAGLALPLERIAVYDPGLSVDGRPSFAFLEAFEEAVSRGQHARAMTVMARAVHPQDPGAKLPYAAAELLTRAFLRTPIGRRFVELLPTVPPEVRRIAEHDGPASDYTGITAEVLLAAGSRSSTYFAENCAALAAAIPGGRAVVLPGCSHNAANIARPSFVRPFADFLGAPVSATAG</sequence>
<feature type="domain" description="AB hydrolase-1" evidence="1">
    <location>
        <begin position="25"/>
        <end position="258"/>
    </location>
</feature>
<dbReference type="PANTHER" id="PTHR43194:SF2">
    <property type="entry name" value="PEROXISOMAL MEMBRANE PROTEIN LPX1"/>
    <property type="match status" value="1"/>
</dbReference>
<proteinExistence type="predicted"/>
<dbReference type="InterPro" id="IPR029058">
    <property type="entry name" value="AB_hydrolase_fold"/>
</dbReference>
<dbReference type="AlphaFoldDB" id="A0A1H1MVV5"/>
<evidence type="ECO:0000259" key="1">
    <source>
        <dbReference type="Pfam" id="PF12697"/>
    </source>
</evidence>
<dbReference type="PANTHER" id="PTHR43194">
    <property type="entry name" value="HYDROLASE ALPHA/BETA FOLD FAMILY"/>
    <property type="match status" value="1"/>
</dbReference>
<gene>
    <name evidence="2" type="ORF">SAMN04488543_0724</name>
</gene>
<dbReference type="EMBL" id="LT629749">
    <property type="protein sequence ID" value="SDR90595.1"/>
    <property type="molecule type" value="Genomic_DNA"/>
</dbReference>
<dbReference type="InterPro" id="IPR000073">
    <property type="entry name" value="AB_hydrolase_1"/>
</dbReference>
<organism evidence="2 3">
    <name type="scientific">Friedmanniella luteola</name>
    <dbReference type="NCBI Taxonomy" id="546871"/>
    <lineage>
        <taxon>Bacteria</taxon>
        <taxon>Bacillati</taxon>
        <taxon>Actinomycetota</taxon>
        <taxon>Actinomycetes</taxon>
        <taxon>Propionibacteriales</taxon>
        <taxon>Nocardioidaceae</taxon>
        <taxon>Friedmanniella</taxon>
    </lineage>
</organism>
<reference evidence="2 3" key="1">
    <citation type="submission" date="2016-10" db="EMBL/GenBank/DDBJ databases">
        <authorList>
            <person name="de Groot N.N."/>
        </authorList>
    </citation>
    <scope>NUCLEOTIDE SEQUENCE [LARGE SCALE GENOMIC DNA]</scope>
    <source>
        <strain evidence="2 3">DSM 21741</strain>
    </source>
</reference>
<dbReference type="Pfam" id="PF12697">
    <property type="entry name" value="Abhydrolase_6"/>
    <property type="match status" value="1"/>
</dbReference>
<dbReference type="SUPFAM" id="SSF53474">
    <property type="entry name" value="alpha/beta-Hydrolases"/>
    <property type="match status" value="1"/>
</dbReference>
<dbReference type="STRING" id="546871.SAMN04488543_0724"/>
<dbReference type="InterPro" id="IPR050228">
    <property type="entry name" value="Carboxylesterase_BioH"/>
</dbReference>
<accession>A0A1H1MVV5</accession>
<keyword evidence="3" id="KW-1185">Reference proteome</keyword>
<protein>
    <submittedName>
        <fullName evidence="2">Pimeloyl-ACP methyl ester carboxylesterase</fullName>
    </submittedName>
</protein>
<evidence type="ECO:0000313" key="2">
    <source>
        <dbReference type="EMBL" id="SDR90595.1"/>
    </source>
</evidence>
<dbReference type="Proteomes" id="UP000199092">
    <property type="component" value="Chromosome I"/>
</dbReference>
<name>A0A1H1MVV5_9ACTN</name>
<dbReference type="GO" id="GO:0003824">
    <property type="term" value="F:catalytic activity"/>
    <property type="evidence" value="ECO:0007669"/>
    <property type="project" value="UniProtKB-ARBA"/>
</dbReference>
<dbReference type="RefSeq" id="WP_091410253.1">
    <property type="nucleotide sequence ID" value="NZ_LT629749.1"/>
</dbReference>
<dbReference type="OrthoDB" id="27092at2"/>